<dbReference type="SUPFAM" id="SSF54593">
    <property type="entry name" value="Glyoxalase/Bleomycin resistance protein/Dihydroxybiphenyl dioxygenase"/>
    <property type="match status" value="1"/>
</dbReference>
<dbReference type="RefSeq" id="WP_085030212.1">
    <property type="nucleotide sequence ID" value="NZ_CP020772.1"/>
</dbReference>
<dbReference type="Pfam" id="PF00903">
    <property type="entry name" value="Glyoxalase"/>
    <property type="match status" value="1"/>
</dbReference>
<dbReference type="OrthoDB" id="582242at2"/>
<dbReference type="EMBL" id="CP020772">
    <property type="protein sequence ID" value="ARI77751.1"/>
    <property type="molecule type" value="Genomic_DNA"/>
</dbReference>
<dbReference type="InterPro" id="IPR037523">
    <property type="entry name" value="VOC_core"/>
</dbReference>
<sequence length="115" mass="13381">MKTSLRHVRANVKDLNRAIQWYEDTLGFVVETVWPPDNPNYVHFEHEDGAMFGLLEHEQIPSRGRFNFYVDDVDVVWTSVKDKVEVIEGIFDTEYGSRKFTILDLDGNELSFVQG</sequence>
<gene>
    <name evidence="2" type="ORF">HM131_13230</name>
</gene>
<dbReference type="STRING" id="402384.HM131_13230"/>
<feature type="domain" description="VOC" evidence="1">
    <location>
        <begin position="4"/>
        <end position="115"/>
    </location>
</feature>
<organism evidence="2 3">
    <name type="scientific">Halobacillus mangrovi</name>
    <dbReference type="NCBI Taxonomy" id="402384"/>
    <lineage>
        <taxon>Bacteria</taxon>
        <taxon>Bacillati</taxon>
        <taxon>Bacillota</taxon>
        <taxon>Bacilli</taxon>
        <taxon>Bacillales</taxon>
        <taxon>Bacillaceae</taxon>
        <taxon>Halobacillus</taxon>
    </lineage>
</organism>
<dbReference type="PROSITE" id="PS51819">
    <property type="entry name" value="VOC"/>
    <property type="match status" value="1"/>
</dbReference>
<dbReference type="InterPro" id="IPR029068">
    <property type="entry name" value="Glyas_Bleomycin-R_OHBP_Dase"/>
</dbReference>
<accession>A0A1W5ZWX7</accession>
<dbReference type="InterPro" id="IPR004360">
    <property type="entry name" value="Glyas_Fos-R_dOase_dom"/>
</dbReference>
<protein>
    <recommendedName>
        <fullName evidence="1">VOC domain-containing protein</fullName>
    </recommendedName>
</protein>
<dbReference type="KEGG" id="hmn:HM131_13230"/>
<evidence type="ECO:0000259" key="1">
    <source>
        <dbReference type="PROSITE" id="PS51819"/>
    </source>
</evidence>
<name>A0A1W5ZWX7_9BACI</name>
<keyword evidence="3" id="KW-1185">Reference proteome</keyword>
<dbReference type="Proteomes" id="UP000192527">
    <property type="component" value="Chromosome"/>
</dbReference>
<dbReference type="AlphaFoldDB" id="A0A1W5ZWX7"/>
<evidence type="ECO:0000313" key="2">
    <source>
        <dbReference type="EMBL" id="ARI77751.1"/>
    </source>
</evidence>
<dbReference type="Gene3D" id="3.10.180.10">
    <property type="entry name" value="2,3-Dihydroxybiphenyl 1,2-Dioxygenase, domain 1"/>
    <property type="match status" value="1"/>
</dbReference>
<reference evidence="2 3" key="1">
    <citation type="submission" date="2017-04" db="EMBL/GenBank/DDBJ databases">
        <title>The whole genome sequencing and assembly of Halobacillus mangrovi strain.</title>
        <authorList>
            <person name="Lee S.-J."/>
            <person name="Park M.-K."/>
            <person name="Kim J.-Y."/>
            <person name="Lee Y.-J."/>
            <person name="Yi H."/>
            <person name="Bahn Y.-S."/>
            <person name="Kim J.F."/>
            <person name="Lee D.-W."/>
        </authorList>
    </citation>
    <scope>NUCLEOTIDE SEQUENCE [LARGE SCALE GENOMIC DNA]</scope>
    <source>
        <strain evidence="2 3">KTB 131</strain>
    </source>
</reference>
<proteinExistence type="predicted"/>
<evidence type="ECO:0000313" key="3">
    <source>
        <dbReference type="Proteomes" id="UP000192527"/>
    </source>
</evidence>